<dbReference type="Proteomes" id="UP001295423">
    <property type="component" value="Unassembled WGS sequence"/>
</dbReference>
<evidence type="ECO:0000256" key="4">
    <source>
        <dbReference type="ARBA" id="ARBA00022723"/>
    </source>
</evidence>
<dbReference type="EC" id="3.1.3.25" evidence="8"/>
<evidence type="ECO:0000256" key="6">
    <source>
        <dbReference type="ARBA" id="ARBA00022842"/>
    </source>
</evidence>
<feature type="binding site" evidence="7">
    <location>
        <position position="275"/>
    </location>
    <ligand>
        <name>Mg(2+)</name>
        <dbReference type="ChEBI" id="CHEBI:18420"/>
        <label>1</label>
        <note>catalytic</note>
    </ligand>
</feature>
<dbReference type="FunFam" id="3.30.540.10:FF:000003">
    <property type="entry name" value="Inositol-1-monophosphatase"/>
    <property type="match status" value="1"/>
</dbReference>
<evidence type="ECO:0000313" key="9">
    <source>
        <dbReference type="EMBL" id="CAJ1949949.1"/>
    </source>
</evidence>
<keyword evidence="6 7" id="KW-0460">Magnesium</keyword>
<evidence type="ECO:0000256" key="8">
    <source>
        <dbReference type="RuleBase" id="RU364068"/>
    </source>
</evidence>
<dbReference type="Pfam" id="PF00459">
    <property type="entry name" value="Inositol_P"/>
    <property type="match status" value="1"/>
</dbReference>
<dbReference type="SUPFAM" id="SSF56655">
    <property type="entry name" value="Carbohydrate phosphatase"/>
    <property type="match status" value="1"/>
</dbReference>
<comment type="pathway">
    <text evidence="8">Polyol metabolism; myo-inositol biosynthesis; myo-inositol from D-glucose 6-phosphate: step 2/2.</text>
</comment>
<organism evidence="9 10">
    <name type="scientific">Cylindrotheca closterium</name>
    <dbReference type="NCBI Taxonomy" id="2856"/>
    <lineage>
        <taxon>Eukaryota</taxon>
        <taxon>Sar</taxon>
        <taxon>Stramenopiles</taxon>
        <taxon>Ochrophyta</taxon>
        <taxon>Bacillariophyta</taxon>
        <taxon>Bacillariophyceae</taxon>
        <taxon>Bacillariophycidae</taxon>
        <taxon>Bacillariales</taxon>
        <taxon>Bacillariaceae</taxon>
        <taxon>Cylindrotheca</taxon>
    </lineage>
</organism>
<proteinExistence type="inferred from homology"/>
<dbReference type="EMBL" id="CAKOGP040001759">
    <property type="protein sequence ID" value="CAJ1949949.1"/>
    <property type="molecule type" value="Genomic_DNA"/>
</dbReference>
<dbReference type="Gene3D" id="3.30.540.10">
    <property type="entry name" value="Fructose-1,6-Bisphosphatase, subunit A, domain 1"/>
    <property type="match status" value="1"/>
</dbReference>
<dbReference type="PROSITE" id="PS51257">
    <property type="entry name" value="PROKAR_LIPOPROTEIN"/>
    <property type="match status" value="1"/>
</dbReference>
<feature type="binding site" evidence="7">
    <location>
        <position position="117"/>
    </location>
    <ligand>
        <name>Mg(2+)</name>
        <dbReference type="ChEBI" id="CHEBI:18420"/>
        <label>1</label>
        <note>catalytic</note>
    </ligand>
</feature>
<feature type="binding site" evidence="7">
    <location>
        <position position="140"/>
    </location>
    <ligand>
        <name>Mg(2+)</name>
        <dbReference type="ChEBI" id="CHEBI:18420"/>
        <label>1</label>
        <note>catalytic</note>
    </ligand>
</feature>
<dbReference type="InterPro" id="IPR000760">
    <property type="entry name" value="Inositol_monophosphatase-like"/>
</dbReference>
<evidence type="ECO:0000256" key="5">
    <source>
        <dbReference type="ARBA" id="ARBA00022801"/>
    </source>
</evidence>
<evidence type="ECO:0000256" key="7">
    <source>
        <dbReference type="PIRSR" id="PIRSR600760-2"/>
    </source>
</evidence>
<evidence type="ECO:0000256" key="3">
    <source>
        <dbReference type="ARBA" id="ARBA00009759"/>
    </source>
</evidence>
<dbReference type="Gene3D" id="3.40.190.80">
    <property type="match status" value="1"/>
</dbReference>
<dbReference type="PROSITE" id="PS00629">
    <property type="entry name" value="IMP_1"/>
    <property type="match status" value="1"/>
</dbReference>
<dbReference type="InterPro" id="IPR020583">
    <property type="entry name" value="Inositol_monoP_metal-BS"/>
</dbReference>
<dbReference type="CDD" id="cd01639">
    <property type="entry name" value="IMPase"/>
    <property type="match status" value="1"/>
</dbReference>
<dbReference type="GO" id="GO:0006020">
    <property type="term" value="P:inositol metabolic process"/>
    <property type="evidence" value="ECO:0007669"/>
    <property type="project" value="TreeGrafter"/>
</dbReference>
<accession>A0AAD2PUE9</accession>
<name>A0AAD2PUE9_9STRA</name>
<gene>
    <name evidence="9" type="ORF">CYCCA115_LOCUS12346</name>
</gene>
<keyword evidence="10" id="KW-1185">Reference proteome</keyword>
<reference evidence="9" key="1">
    <citation type="submission" date="2023-08" db="EMBL/GenBank/DDBJ databases">
        <authorList>
            <person name="Audoor S."/>
            <person name="Bilcke G."/>
        </authorList>
    </citation>
    <scope>NUCLEOTIDE SEQUENCE</scope>
</reference>
<dbReference type="GO" id="GO:0008934">
    <property type="term" value="F:inositol monophosphate 1-phosphatase activity"/>
    <property type="evidence" value="ECO:0007669"/>
    <property type="project" value="InterPro"/>
</dbReference>
<feature type="binding site" evidence="7">
    <location>
        <position position="141"/>
    </location>
    <ligand>
        <name>Mg(2+)</name>
        <dbReference type="ChEBI" id="CHEBI:18420"/>
        <label>1</label>
        <note>catalytic</note>
    </ligand>
</feature>
<evidence type="ECO:0000256" key="2">
    <source>
        <dbReference type="ARBA" id="ARBA00001946"/>
    </source>
</evidence>
<comment type="similarity">
    <text evidence="3 8">Belongs to the inositol monophosphatase superfamily.</text>
</comment>
<dbReference type="PANTHER" id="PTHR20854:SF4">
    <property type="entry name" value="INOSITOL-1-MONOPHOSPHATASE-RELATED"/>
    <property type="match status" value="1"/>
</dbReference>
<comment type="caution">
    <text evidence="9">The sequence shown here is derived from an EMBL/GenBank/DDBJ whole genome shotgun (WGS) entry which is preliminary data.</text>
</comment>
<evidence type="ECO:0000256" key="1">
    <source>
        <dbReference type="ARBA" id="ARBA00001033"/>
    </source>
</evidence>
<dbReference type="PRINTS" id="PR00377">
    <property type="entry name" value="IMPHPHTASES"/>
</dbReference>
<dbReference type="PANTHER" id="PTHR20854">
    <property type="entry name" value="INOSITOL MONOPHOSPHATASE"/>
    <property type="match status" value="1"/>
</dbReference>
<dbReference type="AlphaFoldDB" id="A0AAD2PUE9"/>
<evidence type="ECO:0000313" key="10">
    <source>
        <dbReference type="Proteomes" id="UP001295423"/>
    </source>
</evidence>
<protein>
    <recommendedName>
        <fullName evidence="8">Inositol-1-monophosphatase</fullName>
        <ecNumber evidence="8">3.1.3.25</ecNumber>
    </recommendedName>
</protein>
<feature type="binding site" evidence="7">
    <location>
        <position position="138"/>
    </location>
    <ligand>
        <name>Mg(2+)</name>
        <dbReference type="ChEBI" id="CHEBI:18420"/>
        <label>1</label>
        <note>catalytic</note>
    </ligand>
</feature>
<dbReference type="InterPro" id="IPR033942">
    <property type="entry name" value="IMPase"/>
</dbReference>
<sequence>MPPLSKPMATAAAVVAATGCYLLYSRNRDDKSKIPKELLRSPHAAELKLAVRLAKKAGNNMKGYIETKGTSEAMNYSLDIETKSGATDFCTKVDVENESMIMAAIQESFPTHEIIGEETVGTGEIPKLKKDAKTWIIDPIDGTTNFSVGIAMTCVSIGFCVDGHPVMGVIYAPASDEWYMGVKGYGSFRNGVRILQQTSSSTKSIEKAVICCEFGYSRKQHEIDAMLGAVSRILARGCRGIRQLGSGCLDLCYVASGRLDVVYSGIVNEGWKPWDYCAGMVICQEAGCIMESIDQATPGGFDLYSKSILCGVSRQLVDECRVVLTKK</sequence>
<comment type="cofactor">
    <cofactor evidence="2 7 8">
        <name>Mg(2+)</name>
        <dbReference type="ChEBI" id="CHEBI:18420"/>
    </cofactor>
</comment>
<keyword evidence="5 8" id="KW-0378">Hydrolase</keyword>
<comment type="catalytic activity">
    <reaction evidence="1 8">
        <text>a myo-inositol phosphate + H2O = myo-inositol + phosphate</text>
        <dbReference type="Rhea" id="RHEA:24056"/>
        <dbReference type="ChEBI" id="CHEBI:15377"/>
        <dbReference type="ChEBI" id="CHEBI:17268"/>
        <dbReference type="ChEBI" id="CHEBI:43474"/>
        <dbReference type="ChEBI" id="CHEBI:84139"/>
        <dbReference type="EC" id="3.1.3.25"/>
    </reaction>
</comment>
<keyword evidence="4 7" id="KW-0479">Metal-binding</keyword>
<dbReference type="GO" id="GO:0007165">
    <property type="term" value="P:signal transduction"/>
    <property type="evidence" value="ECO:0007669"/>
    <property type="project" value="TreeGrafter"/>
</dbReference>
<dbReference type="GO" id="GO:0046872">
    <property type="term" value="F:metal ion binding"/>
    <property type="evidence" value="ECO:0007669"/>
    <property type="project" value="UniProtKB-KW"/>
</dbReference>